<sequence>MEHVVLLGRHTQLGFLGSASKPHFSSVWSSLLWHLLL</sequence>
<reference evidence="1" key="1">
    <citation type="journal article" date="2011" name="Dev. Comp. Immunol.">
        <title>Differential gene expression profile from haematopoietic tissue stem cells of red claw crayfish, Cherax quadricarinatus, in response to WSSV infection.</title>
        <authorList>
            <person name="Liu H.P."/>
            <person name="Chen R.Y."/>
            <person name="Zhang Q.X."/>
            <person name="Peng H."/>
            <person name="Wang K.J."/>
        </authorList>
    </citation>
    <scope>NUCLEOTIDE SEQUENCE</scope>
</reference>
<organism evidence="1">
    <name type="scientific">Cherax quadricarinatus</name>
    <name type="common">Australian red claw crayfish</name>
    <dbReference type="NCBI Taxonomy" id="27406"/>
    <lineage>
        <taxon>Eukaryota</taxon>
        <taxon>Metazoa</taxon>
        <taxon>Ecdysozoa</taxon>
        <taxon>Arthropoda</taxon>
        <taxon>Crustacea</taxon>
        <taxon>Multicrustacea</taxon>
        <taxon>Malacostraca</taxon>
        <taxon>Eumalacostraca</taxon>
        <taxon>Eucarida</taxon>
        <taxon>Decapoda</taxon>
        <taxon>Pleocyemata</taxon>
        <taxon>Astacidea</taxon>
        <taxon>Parastacoidea</taxon>
        <taxon>Parastacidae</taxon>
        <taxon>Cherax</taxon>
    </lineage>
</organism>
<dbReference type="AlphaFoldDB" id="G0ZJ51"/>
<accession>G0ZJ51</accession>
<dbReference type="EMBL" id="JF284502">
    <property type="protein sequence ID" value="AEL23048.1"/>
    <property type="molecule type" value="mRNA"/>
</dbReference>
<name>G0ZJ51_CHEQU</name>
<keyword evidence="1" id="KW-0812">Transmembrane</keyword>
<keyword evidence="1" id="KW-0472">Membrane</keyword>
<reference evidence="1" key="2">
    <citation type="submission" date="2011-02" db="EMBL/GenBank/DDBJ databases">
        <authorList>
            <person name="Liu H.-P."/>
            <person name="Chen R.-Y."/>
            <person name="Zhang Q.-X."/>
            <person name="Peng H."/>
            <person name="Wang K.-J."/>
        </authorList>
    </citation>
    <scope>NUCLEOTIDE SEQUENCE</scope>
</reference>
<proteinExistence type="evidence at transcript level"/>
<evidence type="ECO:0000313" key="1">
    <source>
        <dbReference type="EMBL" id="AEL23048.1"/>
    </source>
</evidence>
<protein>
    <submittedName>
        <fullName evidence="1">Transmembrane protein 184B</fullName>
    </submittedName>
</protein>